<accession>A0A806K019</accession>
<dbReference type="InterPro" id="IPR011344">
    <property type="entry name" value="ssDNA-bd"/>
</dbReference>
<comment type="subunit">
    <text evidence="2">Homotetramer.</text>
</comment>
<reference evidence="5" key="1">
    <citation type="submission" date="2012-03" db="EMBL/GenBank/DDBJ databases">
        <title>Functional metagenomics reveals considerable lignocellulase gene clusters in the gut microbiome of a wood-feeding higher termite.</title>
        <authorList>
            <person name="Liu N."/>
        </authorList>
    </citation>
    <scope>NUCLEOTIDE SEQUENCE</scope>
</reference>
<dbReference type="NCBIfam" id="TIGR00621">
    <property type="entry name" value="ssb"/>
    <property type="match status" value="1"/>
</dbReference>
<dbReference type="SUPFAM" id="SSF50249">
    <property type="entry name" value="Nucleic acid-binding proteins"/>
    <property type="match status" value="1"/>
</dbReference>
<evidence type="ECO:0000256" key="1">
    <source>
        <dbReference type="ARBA" id="ARBA00023125"/>
    </source>
</evidence>
<name>A0A806K019_9BACT</name>
<dbReference type="InterPro" id="IPR000424">
    <property type="entry name" value="Primosome_PriB/ssb"/>
</dbReference>
<dbReference type="PROSITE" id="PS50935">
    <property type="entry name" value="SSB"/>
    <property type="match status" value="1"/>
</dbReference>
<dbReference type="CDD" id="cd04496">
    <property type="entry name" value="SSB_OBF"/>
    <property type="match status" value="1"/>
</dbReference>
<dbReference type="PANTHER" id="PTHR10302:SF0">
    <property type="entry name" value="SINGLE-STRANDED DNA-BINDING PROTEIN, MITOCHONDRIAL"/>
    <property type="match status" value="1"/>
</dbReference>
<dbReference type="HAMAP" id="MF_00984">
    <property type="entry name" value="SSB"/>
    <property type="match status" value="1"/>
</dbReference>
<dbReference type="EMBL" id="JQ844215">
    <property type="protein sequence ID" value="AGS52898.1"/>
    <property type="molecule type" value="Genomic_DNA"/>
</dbReference>
<dbReference type="Pfam" id="PF00436">
    <property type="entry name" value="SSB"/>
    <property type="match status" value="1"/>
</dbReference>
<dbReference type="PIRSF" id="PIRSF002070">
    <property type="entry name" value="SSB"/>
    <property type="match status" value="1"/>
</dbReference>
<organism evidence="5">
    <name type="scientific">uncultured bacterium contig00016</name>
    <dbReference type="NCBI Taxonomy" id="1181507"/>
    <lineage>
        <taxon>Bacteria</taxon>
        <taxon>environmental samples</taxon>
    </lineage>
</organism>
<dbReference type="Gene3D" id="2.40.50.140">
    <property type="entry name" value="Nucleic acid-binding proteins"/>
    <property type="match status" value="1"/>
</dbReference>
<comment type="caution">
    <text evidence="2">Lacks conserved residue(s) required for the propagation of feature annotation.</text>
</comment>
<dbReference type="PANTHER" id="PTHR10302">
    <property type="entry name" value="SINGLE-STRANDED DNA-BINDING PROTEIN"/>
    <property type="match status" value="1"/>
</dbReference>
<dbReference type="GO" id="GO:0006260">
    <property type="term" value="P:DNA replication"/>
    <property type="evidence" value="ECO:0007669"/>
    <property type="project" value="InterPro"/>
</dbReference>
<dbReference type="GO" id="GO:0009295">
    <property type="term" value="C:nucleoid"/>
    <property type="evidence" value="ECO:0007669"/>
    <property type="project" value="TreeGrafter"/>
</dbReference>
<evidence type="ECO:0000313" key="5">
    <source>
        <dbReference type="EMBL" id="AGS52898.1"/>
    </source>
</evidence>
<proteinExistence type="inferred from homology"/>
<feature type="region of interest" description="Disordered" evidence="4">
    <location>
        <begin position="118"/>
        <end position="151"/>
    </location>
</feature>
<keyword evidence="1 2" id="KW-0238">DNA-binding</keyword>
<evidence type="ECO:0000256" key="4">
    <source>
        <dbReference type="SAM" id="MobiDB-lite"/>
    </source>
</evidence>
<sequence length="151" mass="17001">MAYLNKVMLMGNLGKDAEVRMTQSNKKRVSFSLATTRRFRNPNTGEMQDDTAWHNIVAWDRLAERIEKLGIKKGTPLFVEGRVSYRQWNDPQTGQRNNVTEILMDNFEFLAPRQGYGNDNAGYEAASSEFGAGNVPPAPVPTSDSDEQLPF</sequence>
<dbReference type="GO" id="GO:0003697">
    <property type="term" value="F:single-stranded DNA binding"/>
    <property type="evidence" value="ECO:0007669"/>
    <property type="project" value="UniProtKB-UniRule"/>
</dbReference>
<evidence type="ECO:0000256" key="3">
    <source>
        <dbReference type="PIRNR" id="PIRNR002070"/>
    </source>
</evidence>
<protein>
    <recommendedName>
        <fullName evidence="2 3">Single-stranded DNA-binding protein</fullName>
        <shortName evidence="2">SSB</shortName>
    </recommendedName>
</protein>
<dbReference type="InterPro" id="IPR012340">
    <property type="entry name" value="NA-bd_OB-fold"/>
</dbReference>
<evidence type="ECO:0000256" key="2">
    <source>
        <dbReference type="HAMAP-Rule" id="MF_00984"/>
    </source>
</evidence>
<dbReference type="AlphaFoldDB" id="A0A806K019"/>